<feature type="compositionally biased region" description="Low complexity" evidence="1">
    <location>
        <begin position="92"/>
        <end position="104"/>
    </location>
</feature>
<accession>A0A9N9JGA3</accession>
<evidence type="ECO:0000256" key="1">
    <source>
        <dbReference type="SAM" id="MobiDB-lite"/>
    </source>
</evidence>
<gene>
    <name evidence="2" type="ORF">CPELLU_LOCUS16356</name>
</gene>
<organism evidence="2 3">
    <name type="scientific">Cetraspora pellucida</name>
    <dbReference type="NCBI Taxonomy" id="1433469"/>
    <lineage>
        <taxon>Eukaryota</taxon>
        <taxon>Fungi</taxon>
        <taxon>Fungi incertae sedis</taxon>
        <taxon>Mucoromycota</taxon>
        <taxon>Glomeromycotina</taxon>
        <taxon>Glomeromycetes</taxon>
        <taxon>Diversisporales</taxon>
        <taxon>Gigasporaceae</taxon>
        <taxon>Cetraspora</taxon>
    </lineage>
</organism>
<name>A0A9N9JGA3_9GLOM</name>
<protein>
    <submittedName>
        <fullName evidence="2">2315_t:CDS:1</fullName>
    </submittedName>
</protein>
<sequence>NIGLEDIFKKVTYRFDNINKNMQLCLIEENWKKITAIDIPINYIHLLFSCLNIKGQKSESQRMPFGIKRVNKEKSIILYCCNREKLSEPEDTTTTNQDQNQNLPLPLPKERIFD</sequence>
<dbReference type="AlphaFoldDB" id="A0A9N9JGA3"/>
<feature type="region of interest" description="Disordered" evidence="1">
    <location>
        <begin position="87"/>
        <end position="114"/>
    </location>
</feature>
<keyword evidence="3" id="KW-1185">Reference proteome</keyword>
<comment type="caution">
    <text evidence="2">The sequence shown here is derived from an EMBL/GenBank/DDBJ whole genome shotgun (WGS) entry which is preliminary data.</text>
</comment>
<evidence type="ECO:0000313" key="3">
    <source>
        <dbReference type="Proteomes" id="UP000789759"/>
    </source>
</evidence>
<feature type="non-terminal residue" evidence="2">
    <location>
        <position position="114"/>
    </location>
</feature>
<reference evidence="2" key="1">
    <citation type="submission" date="2021-06" db="EMBL/GenBank/DDBJ databases">
        <authorList>
            <person name="Kallberg Y."/>
            <person name="Tangrot J."/>
            <person name="Rosling A."/>
        </authorList>
    </citation>
    <scope>NUCLEOTIDE SEQUENCE</scope>
    <source>
        <strain evidence="2">FL966</strain>
    </source>
</reference>
<dbReference type="Proteomes" id="UP000789759">
    <property type="component" value="Unassembled WGS sequence"/>
</dbReference>
<proteinExistence type="predicted"/>
<dbReference type="EMBL" id="CAJVQA010023928">
    <property type="protein sequence ID" value="CAG8780434.1"/>
    <property type="molecule type" value="Genomic_DNA"/>
</dbReference>
<evidence type="ECO:0000313" key="2">
    <source>
        <dbReference type="EMBL" id="CAG8780434.1"/>
    </source>
</evidence>